<dbReference type="PRINTS" id="PR00368">
    <property type="entry name" value="FADPNR"/>
</dbReference>
<comment type="similarity">
    <text evidence="2">Belongs to the class-III pyridine nucleotide-disulfide oxidoreductase family.</text>
</comment>
<dbReference type="GO" id="GO:0016491">
    <property type="term" value="F:oxidoreductase activity"/>
    <property type="evidence" value="ECO:0007669"/>
    <property type="project" value="InterPro"/>
</dbReference>
<dbReference type="InterPro" id="IPR016156">
    <property type="entry name" value="FAD/NAD-linked_Rdtase_dimer_sf"/>
</dbReference>
<dbReference type="InterPro" id="IPR004099">
    <property type="entry name" value="Pyr_nucl-diS_OxRdtase_dimer"/>
</dbReference>
<dbReference type="AlphaFoldDB" id="A0A0R1EX39"/>
<dbReference type="PANTHER" id="PTHR43429">
    <property type="entry name" value="PYRIDINE NUCLEOTIDE-DISULFIDE OXIDOREDUCTASE DOMAIN-CONTAINING"/>
    <property type="match status" value="1"/>
</dbReference>
<feature type="domain" description="Rhodanese" evidence="6">
    <location>
        <begin position="463"/>
        <end position="551"/>
    </location>
</feature>
<dbReference type="eggNOG" id="COG0446">
    <property type="taxonomic scope" value="Bacteria"/>
</dbReference>
<dbReference type="Pfam" id="PF07992">
    <property type="entry name" value="Pyr_redox_2"/>
    <property type="match status" value="1"/>
</dbReference>
<accession>A0A0R1EX39</accession>
<evidence type="ECO:0000256" key="4">
    <source>
        <dbReference type="ARBA" id="ARBA00022827"/>
    </source>
</evidence>
<proteinExistence type="inferred from homology"/>
<dbReference type="Proteomes" id="UP000051181">
    <property type="component" value="Unassembled WGS sequence"/>
</dbReference>
<dbReference type="Gene3D" id="3.40.250.10">
    <property type="entry name" value="Rhodanese-like domain"/>
    <property type="match status" value="1"/>
</dbReference>
<dbReference type="GeneID" id="65915905"/>
<dbReference type="SMART" id="SM00450">
    <property type="entry name" value="RHOD"/>
    <property type="match status" value="1"/>
</dbReference>
<protein>
    <submittedName>
        <fullName evidence="7">NADH oxidase</fullName>
    </submittedName>
</protein>
<keyword evidence="4" id="KW-0274">FAD</keyword>
<dbReference type="eggNOG" id="COG0607">
    <property type="taxonomic scope" value="Bacteria"/>
</dbReference>
<evidence type="ECO:0000259" key="6">
    <source>
        <dbReference type="PROSITE" id="PS50206"/>
    </source>
</evidence>
<dbReference type="SUPFAM" id="SSF55424">
    <property type="entry name" value="FAD/NAD-linked reductases, dimerisation (C-terminal) domain"/>
    <property type="match status" value="1"/>
</dbReference>
<evidence type="ECO:0000256" key="1">
    <source>
        <dbReference type="ARBA" id="ARBA00001974"/>
    </source>
</evidence>
<evidence type="ECO:0000256" key="3">
    <source>
        <dbReference type="ARBA" id="ARBA00022630"/>
    </source>
</evidence>
<evidence type="ECO:0000313" key="8">
    <source>
        <dbReference type="Proteomes" id="UP000051181"/>
    </source>
</evidence>
<comment type="caution">
    <text evidence="7">The sequence shown here is derived from an EMBL/GenBank/DDBJ whole genome shotgun (WGS) entry which is preliminary data.</text>
</comment>
<dbReference type="PATRIC" id="fig|913848.6.peg.303"/>
<name>A0A0R1EX39_9LACO</name>
<dbReference type="InterPro" id="IPR023753">
    <property type="entry name" value="FAD/NAD-binding_dom"/>
</dbReference>
<dbReference type="Pfam" id="PF02852">
    <property type="entry name" value="Pyr_redox_dim"/>
    <property type="match status" value="1"/>
</dbReference>
<dbReference type="RefSeq" id="WP_010011390.1">
    <property type="nucleotide sequence ID" value="NZ_AZCN01000119.1"/>
</dbReference>
<keyword evidence="3" id="KW-0285">Flavoprotein</keyword>
<comment type="cofactor">
    <cofactor evidence="1">
        <name>FAD</name>
        <dbReference type="ChEBI" id="CHEBI:57692"/>
    </cofactor>
</comment>
<gene>
    <name evidence="7" type="ORF">FD22_GL000302</name>
</gene>
<dbReference type="EMBL" id="AZCN01000119">
    <property type="protein sequence ID" value="KRK13999.1"/>
    <property type="molecule type" value="Genomic_DNA"/>
</dbReference>
<keyword evidence="5" id="KW-0558">Oxidation</keyword>
<organism evidence="7 8">
    <name type="scientific">Loigolactobacillus coryniformis subsp. coryniformis KCTC 3167 = DSM 20001</name>
    <dbReference type="NCBI Taxonomy" id="913848"/>
    <lineage>
        <taxon>Bacteria</taxon>
        <taxon>Bacillati</taxon>
        <taxon>Bacillota</taxon>
        <taxon>Bacilli</taxon>
        <taxon>Lactobacillales</taxon>
        <taxon>Lactobacillaceae</taxon>
        <taxon>Loigolactobacillus</taxon>
    </lineage>
</organism>
<evidence type="ECO:0000256" key="2">
    <source>
        <dbReference type="ARBA" id="ARBA00009130"/>
    </source>
</evidence>
<dbReference type="Pfam" id="PF00581">
    <property type="entry name" value="Rhodanese"/>
    <property type="match status" value="1"/>
</dbReference>
<evidence type="ECO:0000313" key="7">
    <source>
        <dbReference type="EMBL" id="KRK13999.1"/>
    </source>
</evidence>
<dbReference type="SUPFAM" id="SSF52821">
    <property type="entry name" value="Rhodanese/Cell cycle control phosphatase"/>
    <property type="match status" value="1"/>
</dbReference>
<dbReference type="InterPro" id="IPR001763">
    <property type="entry name" value="Rhodanese-like_dom"/>
</dbReference>
<reference evidence="7 8" key="1">
    <citation type="journal article" date="2015" name="Genome Announc.">
        <title>Expanding the biotechnology potential of lactobacilli through comparative genomics of 213 strains and associated genera.</title>
        <authorList>
            <person name="Sun Z."/>
            <person name="Harris H.M."/>
            <person name="McCann A."/>
            <person name="Guo C."/>
            <person name="Argimon S."/>
            <person name="Zhang W."/>
            <person name="Yang X."/>
            <person name="Jeffery I.B."/>
            <person name="Cooney J.C."/>
            <person name="Kagawa T.F."/>
            <person name="Liu W."/>
            <person name="Song Y."/>
            <person name="Salvetti E."/>
            <person name="Wrobel A."/>
            <person name="Rasinkangas P."/>
            <person name="Parkhill J."/>
            <person name="Rea M.C."/>
            <person name="O'Sullivan O."/>
            <person name="Ritari J."/>
            <person name="Douillard F.P."/>
            <person name="Paul Ross R."/>
            <person name="Yang R."/>
            <person name="Briner A.E."/>
            <person name="Felis G.E."/>
            <person name="de Vos W.M."/>
            <person name="Barrangou R."/>
            <person name="Klaenhammer T.R."/>
            <person name="Caufield P.W."/>
            <person name="Cui Y."/>
            <person name="Zhang H."/>
            <person name="O'Toole P.W."/>
        </authorList>
    </citation>
    <scope>NUCLEOTIDE SEQUENCE [LARGE SCALE GENOMIC DNA]</scope>
    <source>
        <strain evidence="7 8">DSM 20001</strain>
    </source>
</reference>
<dbReference type="Gene3D" id="3.50.50.60">
    <property type="entry name" value="FAD/NAD(P)-binding domain"/>
    <property type="match status" value="2"/>
</dbReference>
<dbReference type="PRINTS" id="PR00411">
    <property type="entry name" value="PNDRDTASEI"/>
</dbReference>
<evidence type="ECO:0000256" key="5">
    <source>
        <dbReference type="ARBA" id="ARBA00023097"/>
    </source>
</evidence>
<dbReference type="InterPro" id="IPR036873">
    <property type="entry name" value="Rhodanese-like_dom_sf"/>
</dbReference>
<dbReference type="InterPro" id="IPR050260">
    <property type="entry name" value="FAD-bd_OxRdtase"/>
</dbReference>
<dbReference type="SUPFAM" id="SSF51905">
    <property type="entry name" value="FAD/NAD(P)-binding domain"/>
    <property type="match status" value="1"/>
</dbReference>
<dbReference type="InterPro" id="IPR036188">
    <property type="entry name" value="FAD/NAD-bd_sf"/>
</dbReference>
<sequence length="567" mass="62435">MGKKIVIVGGVAGGASVAARVRRLDGAAEITMFEKGPNVSFSNCALPYYLSGTVENADDIVLMTPEKFKQRYNINARTETEVTDVDAERQMVTYIDQRTGEQAQQSYDELFLAPGATPILPKAIKGITSPNVFTVRNVPDIEKLQNYLISNDIQKVTVIGGGFIGLEIAENLIKAGRKVALIEATSHVMQPLDEDMAQILHKELIDNGVNLIVSDAVAEISKDEVTLKSGKKIATEAVIAAIGVQPEVTLAQKIGVRLGETGAIAVNHHYQTNLPHIYAVGDAIEVTNMITRKKQRLDLAFPAQMEARHAADHIYGRTTQQRGVLGSQVIRLFHLNAASTGLTEKQCDEQGINYSAVTVIPKDKVGLMPNAHSLFLKLIFGCPTGEILGAQAIGMSEVDKQINVIATAITLHAHVEDLQDLELCYQPLFSTTKNAVNFAGLVATNILNDEYKQVPVSAVRQLVKDKAFIIDARERDEYTQGHVEVAVNIPLSEFRDRLSEIPNDQPVYVHYLTSLRSYNMVRALVNLGYTNVHNIVGSFLGISEYNYYHDLVDDREPIVDHYKFDLE</sequence>
<dbReference type="PROSITE" id="PS50206">
    <property type="entry name" value="RHODANESE_3"/>
    <property type="match status" value="1"/>
</dbReference>